<name>A0A401PQ25_SCYTO</name>
<dbReference type="STRING" id="75743.A0A401PQ25"/>
<gene>
    <name evidence="2" type="ORF">scyTo_0016388</name>
</gene>
<dbReference type="EMBL" id="BFAA01009870">
    <property type="protein sequence ID" value="GCB75219.1"/>
    <property type="molecule type" value="Genomic_DNA"/>
</dbReference>
<dbReference type="OrthoDB" id="3365224at2759"/>
<feature type="compositionally biased region" description="Low complexity" evidence="1">
    <location>
        <begin position="8"/>
        <end position="20"/>
    </location>
</feature>
<sequence length="127" mass="13805">PTRRRKLSSSSSGFSSGPSSAADIEGGAKDPPTFEKPPLPIRPSDRSLRRKTRTPESCPSRVSDTRVNADDIVERIVQTQDFTDCSDSEESGLQLFVRPDGSTLVGGIPLSNRRSVSDYKPVVIESQ</sequence>
<evidence type="ECO:0000313" key="2">
    <source>
        <dbReference type="EMBL" id="GCB75219.1"/>
    </source>
</evidence>
<evidence type="ECO:0000256" key="1">
    <source>
        <dbReference type="SAM" id="MobiDB-lite"/>
    </source>
</evidence>
<accession>A0A401PQ25</accession>
<keyword evidence="3" id="KW-1185">Reference proteome</keyword>
<evidence type="ECO:0000313" key="3">
    <source>
        <dbReference type="Proteomes" id="UP000288216"/>
    </source>
</evidence>
<dbReference type="PANTHER" id="PTHR21456">
    <property type="entry name" value="FAMILY WITH SEQUENCE SIMILARITY 102"/>
    <property type="match status" value="1"/>
</dbReference>
<organism evidence="2 3">
    <name type="scientific">Scyliorhinus torazame</name>
    <name type="common">Cloudy catshark</name>
    <name type="synonym">Catulus torazame</name>
    <dbReference type="NCBI Taxonomy" id="75743"/>
    <lineage>
        <taxon>Eukaryota</taxon>
        <taxon>Metazoa</taxon>
        <taxon>Chordata</taxon>
        <taxon>Craniata</taxon>
        <taxon>Vertebrata</taxon>
        <taxon>Chondrichthyes</taxon>
        <taxon>Elasmobranchii</taxon>
        <taxon>Galeomorphii</taxon>
        <taxon>Galeoidea</taxon>
        <taxon>Carcharhiniformes</taxon>
        <taxon>Scyliorhinidae</taxon>
        <taxon>Scyliorhinus</taxon>
    </lineage>
</organism>
<feature type="region of interest" description="Disordered" evidence="1">
    <location>
        <begin position="1"/>
        <end position="66"/>
    </location>
</feature>
<protein>
    <submittedName>
        <fullName evidence="2">Uncharacterized protein</fullName>
    </submittedName>
</protein>
<dbReference type="PANTHER" id="PTHR21456:SF2">
    <property type="entry name" value="EARLY ESTROGEN-INDUCED GENE 1 PROTEIN"/>
    <property type="match status" value="1"/>
</dbReference>
<feature type="non-terminal residue" evidence="2">
    <location>
        <position position="1"/>
    </location>
</feature>
<comment type="caution">
    <text evidence="2">The sequence shown here is derived from an EMBL/GenBank/DDBJ whole genome shotgun (WGS) entry which is preliminary data.</text>
</comment>
<dbReference type="OMA" id="IVQTQDF"/>
<dbReference type="InterPro" id="IPR039931">
    <property type="entry name" value="EEIG1/2-like"/>
</dbReference>
<reference evidence="2 3" key="1">
    <citation type="journal article" date="2018" name="Nat. Ecol. Evol.">
        <title>Shark genomes provide insights into elasmobranch evolution and the origin of vertebrates.</title>
        <authorList>
            <person name="Hara Y"/>
            <person name="Yamaguchi K"/>
            <person name="Onimaru K"/>
            <person name="Kadota M"/>
            <person name="Koyanagi M"/>
            <person name="Keeley SD"/>
            <person name="Tatsumi K"/>
            <person name="Tanaka K"/>
            <person name="Motone F"/>
            <person name="Kageyama Y"/>
            <person name="Nozu R"/>
            <person name="Adachi N"/>
            <person name="Nishimura O"/>
            <person name="Nakagawa R"/>
            <person name="Tanegashima C"/>
            <person name="Kiyatake I"/>
            <person name="Matsumoto R"/>
            <person name="Murakumo K"/>
            <person name="Nishida K"/>
            <person name="Terakita A"/>
            <person name="Kuratani S"/>
            <person name="Sato K"/>
            <person name="Hyodo S Kuraku.S."/>
        </authorList>
    </citation>
    <scope>NUCLEOTIDE SEQUENCE [LARGE SCALE GENOMIC DNA]</scope>
</reference>
<dbReference type="Proteomes" id="UP000288216">
    <property type="component" value="Unassembled WGS sequence"/>
</dbReference>
<proteinExistence type="predicted"/>
<dbReference type="AlphaFoldDB" id="A0A401PQ25"/>